<dbReference type="SUPFAM" id="SSF55874">
    <property type="entry name" value="ATPase domain of HSP90 chaperone/DNA topoisomerase II/histidine kinase"/>
    <property type="match status" value="1"/>
</dbReference>
<evidence type="ECO:0000256" key="3">
    <source>
        <dbReference type="ARBA" id="ARBA00022553"/>
    </source>
</evidence>
<feature type="transmembrane region" description="Helical" evidence="7">
    <location>
        <begin position="25"/>
        <end position="43"/>
    </location>
</feature>
<sequence>MEWQEDKYKEDKDYVLWLFYSNKQYIRSLFVILLVVFPAFSMLDYYSNPISFNNLLYIRIFIGIPILAIPIILSYTEKIQVYLRIINATALFIINLSISLMYFFIKPEEYAFNTFYSGLMITTASLSLSMSRVNLTNWYIILSTIVFILVSVFKHDLIYENKLLFIKSSTFLVASSAFWIFANTVINRFARKLYDAQKKISQEKDLIHFQKDKFERLNTTKDQFLSIISHDLRSPFNTLIGYFSIMLQNKQEQFTVKREEIQRIYFHIRRTYNLLNNILIWSRSQLRNNYFQPQTYVIKDIIFENKELYMEIASAKNISLTYIVDDYEFVYCDRDMISTIIRNLILNSIKFSNYGGEITIRAQKESNFTIEFAIIDNGIGMSPQVRKKLLKAEEQYSTPGTEREEGSGIGLMICKEFLNVHGTDLKIDSKQGIGSKFYFILPANENTFKSQQNQNTD</sequence>
<dbReference type="PANTHER" id="PTHR43711">
    <property type="entry name" value="TWO-COMPONENT HISTIDINE KINASE"/>
    <property type="match status" value="1"/>
</dbReference>
<dbReference type="CDD" id="cd00082">
    <property type="entry name" value="HisKA"/>
    <property type="match status" value="1"/>
</dbReference>
<dbReference type="SMART" id="SM00388">
    <property type="entry name" value="HisKA"/>
    <property type="match status" value="1"/>
</dbReference>
<dbReference type="InterPro" id="IPR003594">
    <property type="entry name" value="HATPase_dom"/>
</dbReference>
<dbReference type="InterPro" id="IPR003661">
    <property type="entry name" value="HisK_dim/P_dom"/>
</dbReference>
<dbReference type="InterPro" id="IPR036097">
    <property type="entry name" value="HisK_dim/P_sf"/>
</dbReference>
<dbReference type="Proteomes" id="UP001207408">
    <property type="component" value="Unassembled WGS sequence"/>
</dbReference>
<comment type="catalytic activity">
    <reaction evidence="1">
        <text>ATP + protein L-histidine = ADP + protein N-phospho-L-histidine.</text>
        <dbReference type="EC" id="2.7.13.3"/>
    </reaction>
</comment>
<keyword evidence="4" id="KW-0808">Transferase</keyword>
<dbReference type="GO" id="GO:0000155">
    <property type="term" value="F:phosphorelay sensor kinase activity"/>
    <property type="evidence" value="ECO:0007669"/>
    <property type="project" value="InterPro"/>
</dbReference>
<dbReference type="AlphaFoldDB" id="A0AAE3MAT9"/>
<keyword evidence="7" id="KW-1133">Transmembrane helix</keyword>
<comment type="caution">
    <text evidence="9">The sequence shown here is derived from an EMBL/GenBank/DDBJ whole genome shotgun (WGS) entry which is preliminary data.</text>
</comment>
<dbReference type="Pfam" id="PF00512">
    <property type="entry name" value="HisKA"/>
    <property type="match status" value="1"/>
</dbReference>
<keyword evidence="5 9" id="KW-0418">Kinase</keyword>
<proteinExistence type="predicted"/>
<evidence type="ECO:0000256" key="5">
    <source>
        <dbReference type="ARBA" id="ARBA00022777"/>
    </source>
</evidence>
<dbReference type="Gene3D" id="1.10.287.130">
    <property type="match status" value="1"/>
</dbReference>
<keyword evidence="7" id="KW-0472">Membrane</keyword>
<organism evidence="9 10">
    <name type="scientific">Plebeiibacterium marinum</name>
    <dbReference type="NCBI Taxonomy" id="2992111"/>
    <lineage>
        <taxon>Bacteria</taxon>
        <taxon>Pseudomonadati</taxon>
        <taxon>Bacteroidota</taxon>
        <taxon>Bacteroidia</taxon>
        <taxon>Marinilabiliales</taxon>
        <taxon>Marinilabiliaceae</taxon>
        <taxon>Plebeiibacterium</taxon>
    </lineage>
</organism>
<evidence type="ECO:0000256" key="1">
    <source>
        <dbReference type="ARBA" id="ARBA00000085"/>
    </source>
</evidence>
<dbReference type="EC" id="2.7.13.3" evidence="2"/>
<keyword evidence="10" id="KW-1185">Reference proteome</keyword>
<feature type="transmembrane region" description="Helical" evidence="7">
    <location>
        <begin position="110"/>
        <end position="128"/>
    </location>
</feature>
<keyword evidence="6" id="KW-0902">Two-component regulatory system</keyword>
<dbReference type="SUPFAM" id="SSF47384">
    <property type="entry name" value="Homodimeric domain of signal transducing histidine kinase"/>
    <property type="match status" value="1"/>
</dbReference>
<keyword evidence="7" id="KW-0812">Transmembrane</keyword>
<evidence type="ECO:0000313" key="9">
    <source>
        <dbReference type="EMBL" id="MCW3804229.1"/>
    </source>
</evidence>
<evidence type="ECO:0000256" key="7">
    <source>
        <dbReference type="SAM" id="Phobius"/>
    </source>
</evidence>
<name>A0AAE3MAT9_9BACT</name>
<gene>
    <name evidence="9" type="ORF">OM074_01260</name>
</gene>
<feature type="domain" description="Histidine kinase" evidence="8">
    <location>
        <begin position="227"/>
        <end position="445"/>
    </location>
</feature>
<dbReference type="InterPro" id="IPR004358">
    <property type="entry name" value="Sig_transdc_His_kin-like_C"/>
</dbReference>
<keyword evidence="3" id="KW-0597">Phosphoprotein</keyword>
<evidence type="ECO:0000313" key="10">
    <source>
        <dbReference type="Proteomes" id="UP001207408"/>
    </source>
</evidence>
<feature type="transmembrane region" description="Helical" evidence="7">
    <location>
        <begin position="55"/>
        <end position="73"/>
    </location>
</feature>
<evidence type="ECO:0000259" key="8">
    <source>
        <dbReference type="PROSITE" id="PS50109"/>
    </source>
</evidence>
<dbReference type="InterPro" id="IPR005467">
    <property type="entry name" value="His_kinase_dom"/>
</dbReference>
<feature type="transmembrane region" description="Helical" evidence="7">
    <location>
        <begin position="165"/>
        <end position="186"/>
    </location>
</feature>
<dbReference type="Pfam" id="PF02518">
    <property type="entry name" value="HATPase_c"/>
    <property type="match status" value="1"/>
</dbReference>
<dbReference type="InterPro" id="IPR050736">
    <property type="entry name" value="Sensor_HK_Regulatory"/>
</dbReference>
<evidence type="ECO:0000256" key="6">
    <source>
        <dbReference type="ARBA" id="ARBA00023012"/>
    </source>
</evidence>
<dbReference type="SMART" id="SM00387">
    <property type="entry name" value="HATPase_c"/>
    <property type="match status" value="1"/>
</dbReference>
<dbReference type="RefSeq" id="WP_301197454.1">
    <property type="nucleotide sequence ID" value="NZ_JAPDPI010000002.1"/>
</dbReference>
<dbReference type="PANTHER" id="PTHR43711:SF31">
    <property type="entry name" value="HISTIDINE KINASE"/>
    <property type="match status" value="1"/>
</dbReference>
<dbReference type="EMBL" id="JAPDPI010000002">
    <property type="protein sequence ID" value="MCW3804229.1"/>
    <property type="molecule type" value="Genomic_DNA"/>
</dbReference>
<dbReference type="Gene3D" id="3.30.565.10">
    <property type="entry name" value="Histidine kinase-like ATPase, C-terminal domain"/>
    <property type="match status" value="1"/>
</dbReference>
<evidence type="ECO:0000256" key="4">
    <source>
        <dbReference type="ARBA" id="ARBA00022679"/>
    </source>
</evidence>
<reference evidence="9" key="1">
    <citation type="submission" date="2022-10" db="EMBL/GenBank/DDBJ databases">
        <authorList>
            <person name="Yu W.X."/>
        </authorList>
    </citation>
    <scope>NUCLEOTIDE SEQUENCE</scope>
    <source>
        <strain evidence="9">D04</strain>
    </source>
</reference>
<dbReference type="InterPro" id="IPR036890">
    <property type="entry name" value="HATPase_C_sf"/>
</dbReference>
<protein>
    <recommendedName>
        <fullName evidence="2">histidine kinase</fullName>
        <ecNumber evidence="2">2.7.13.3</ecNumber>
    </recommendedName>
</protein>
<accession>A0AAE3MAT9</accession>
<feature type="transmembrane region" description="Helical" evidence="7">
    <location>
        <begin position="85"/>
        <end position="104"/>
    </location>
</feature>
<dbReference type="PROSITE" id="PS50109">
    <property type="entry name" value="HIS_KIN"/>
    <property type="match status" value="1"/>
</dbReference>
<evidence type="ECO:0000256" key="2">
    <source>
        <dbReference type="ARBA" id="ARBA00012438"/>
    </source>
</evidence>
<dbReference type="PRINTS" id="PR00344">
    <property type="entry name" value="BCTRLSENSOR"/>
</dbReference>
<feature type="transmembrane region" description="Helical" evidence="7">
    <location>
        <begin position="135"/>
        <end position="153"/>
    </location>
</feature>